<feature type="transmembrane region" description="Helical" evidence="6">
    <location>
        <begin position="154"/>
        <end position="173"/>
    </location>
</feature>
<reference evidence="8" key="2">
    <citation type="journal article" date="2021" name="PeerJ">
        <title>Extensive microbial diversity within the chicken gut microbiome revealed by metagenomics and culture.</title>
        <authorList>
            <person name="Gilroy R."/>
            <person name="Ravi A."/>
            <person name="Getino M."/>
            <person name="Pursley I."/>
            <person name="Horton D.L."/>
            <person name="Alikhan N.F."/>
            <person name="Baker D."/>
            <person name="Gharbi K."/>
            <person name="Hall N."/>
            <person name="Watson M."/>
            <person name="Adriaenssens E.M."/>
            <person name="Foster-Nyarko E."/>
            <person name="Jarju S."/>
            <person name="Secka A."/>
            <person name="Antonio M."/>
            <person name="Oren A."/>
            <person name="Chaudhuri R.R."/>
            <person name="La Ragione R."/>
            <person name="Hildebrand F."/>
            <person name="Pallen M.J."/>
        </authorList>
    </citation>
    <scope>NUCLEOTIDE SEQUENCE</scope>
    <source>
        <strain evidence="8">ChiBcec2-4451</strain>
    </source>
</reference>
<feature type="domain" description="DUF2179" evidence="7">
    <location>
        <begin position="224"/>
        <end position="276"/>
    </location>
</feature>
<comment type="subcellular location">
    <subcellularLocation>
        <location evidence="1">Cell membrane</location>
        <topology evidence="1">Multi-pass membrane protein</topology>
    </subcellularLocation>
</comment>
<feature type="transmembrane region" description="Helical" evidence="6">
    <location>
        <begin position="112"/>
        <end position="133"/>
    </location>
</feature>
<name>A0A9D1NWG6_9FIRM</name>
<dbReference type="InterPro" id="IPR015867">
    <property type="entry name" value="N-reg_PII/ATP_PRibTrfase_C"/>
</dbReference>
<dbReference type="GO" id="GO:0005886">
    <property type="term" value="C:plasma membrane"/>
    <property type="evidence" value="ECO:0007669"/>
    <property type="project" value="UniProtKB-SubCell"/>
</dbReference>
<dbReference type="Gene3D" id="3.30.70.120">
    <property type="match status" value="1"/>
</dbReference>
<dbReference type="CDD" id="cd16380">
    <property type="entry name" value="YitT_C"/>
    <property type="match status" value="1"/>
</dbReference>
<evidence type="ECO:0000313" key="9">
    <source>
        <dbReference type="Proteomes" id="UP000886723"/>
    </source>
</evidence>
<evidence type="ECO:0000256" key="2">
    <source>
        <dbReference type="ARBA" id="ARBA00022475"/>
    </source>
</evidence>
<protein>
    <submittedName>
        <fullName evidence="8">YitT family protein</fullName>
    </submittedName>
</protein>
<evidence type="ECO:0000256" key="3">
    <source>
        <dbReference type="ARBA" id="ARBA00022692"/>
    </source>
</evidence>
<comment type="caution">
    <text evidence="8">The sequence shown here is derived from an EMBL/GenBank/DDBJ whole genome shotgun (WGS) entry which is preliminary data.</text>
</comment>
<evidence type="ECO:0000313" key="8">
    <source>
        <dbReference type="EMBL" id="HIV13611.1"/>
    </source>
</evidence>
<feature type="transmembrane region" description="Helical" evidence="6">
    <location>
        <begin position="84"/>
        <end position="106"/>
    </location>
</feature>
<evidence type="ECO:0000256" key="5">
    <source>
        <dbReference type="ARBA" id="ARBA00023136"/>
    </source>
</evidence>
<sequence length="286" mass="31863">MKFTLRDDGKRLFLVCLGALIFSFNMKSFVRAGNLLPGGIAGITVLIQQIGNEYFHVSIPYSVGNLLLNSVPVFIGIRFVGKKFTLYSCLMIVVSSILTDVLPVQPITYDELLVAVFGGLINGFAIGLCLMGKASSGGLDIVAVYLSRRWNIDAWNYTLMLNAVILATAGLIFGWDRALYSIIFQFTSTQVVHAMYQKHRQHTLLIITNHSREVYTTISQCTSHGATVFRGIGSYDGQERDMVYSVVSSDEVKMVLKNVREVDPAAFINTLRTDYMTGRFIQKKED</sequence>
<proteinExistence type="predicted"/>
<dbReference type="InterPro" id="IPR003740">
    <property type="entry name" value="YitT"/>
</dbReference>
<dbReference type="InterPro" id="IPR019264">
    <property type="entry name" value="DUF2179"/>
</dbReference>
<evidence type="ECO:0000256" key="6">
    <source>
        <dbReference type="SAM" id="Phobius"/>
    </source>
</evidence>
<evidence type="ECO:0000256" key="1">
    <source>
        <dbReference type="ARBA" id="ARBA00004651"/>
    </source>
</evidence>
<accession>A0A9D1NWG6</accession>
<dbReference type="PANTHER" id="PTHR33545:SF5">
    <property type="entry name" value="UPF0750 MEMBRANE PROTEIN YITT"/>
    <property type="match status" value="1"/>
</dbReference>
<reference evidence="8" key="1">
    <citation type="submission" date="2020-10" db="EMBL/GenBank/DDBJ databases">
        <authorList>
            <person name="Gilroy R."/>
        </authorList>
    </citation>
    <scope>NUCLEOTIDE SEQUENCE</scope>
    <source>
        <strain evidence="8">ChiBcec2-4451</strain>
    </source>
</reference>
<dbReference type="PIRSF" id="PIRSF006483">
    <property type="entry name" value="Membrane_protein_YitT"/>
    <property type="match status" value="1"/>
</dbReference>
<dbReference type="InterPro" id="IPR051461">
    <property type="entry name" value="UPF0750_membrane"/>
</dbReference>
<dbReference type="PANTHER" id="PTHR33545">
    <property type="entry name" value="UPF0750 MEMBRANE PROTEIN YITT-RELATED"/>
    <property type="match status" value="1"/>
</dbReference>
<gene>
    <name evidence="8" type="ORF">IAA63_10800</name>
</gene>
<keyword evidence="4 6" id="KW-1133">Transmembrane helix</keyword>
<keyword evidence="2" id="KW-1003">Cell membrane</keyword>
<dbReference type="Pfam" id="PF10035">
    <property type="entry name" value="DUF2179"/>
    <property type="match status" value="1"/>
</dbReference>
<dbReference type="Pfam" id="PF02588">
    <property type="entry name" value="YitT_membrane"/>
    <property type="match status" value="1"/>
</dbReference>
<keyword evidence="3 6" id="KW-0812">Transmembrane</keyword>
<organism evidence="8 9">
    <name type="scientific">Candidatus Pullilachnospira stercoravium</name>
    <dbReference type="NCBI Taxonomy" id="2840913"/>
    <lineage>
        <taxon>Bacteria</taxon>
        <taxon>Bacillati</taxon>
        <taxon>Bacillota</taxon>
        <taxon>Clostridia</taxon>
        <taxon>Lachnospirales</taxon>
        <taxon>Lachnospiraceae</taxon>
        <taxon>Lachnospiraceae incertae sedis</taxon>
        <taxon>Candidatus Pullilachnospira</taxon>
    </lineage>
</organism>
<dbReference type="EMBL" id="DVON01000228">
    <property type="protein sequence ID" value="HIV13611.1"/>
    <property type="molecule type" value="Genomic_DNA"/>
</dbReference>
<keyword evidence="5 6" id="KW-0472">Membrane</keyword>
<dbReference type="AlphaFoldDB" id="A0A9D1NWG6"/>
<feature type="transmembrane region" description="Helical" evidence="6">
    <location>
        <begin position="56"/>
        <end position="77"/>
    </location>
</feature>
<dbReference type="Proteomes" id="UP000886723">
    <property type="component" value="Unassembled WGS sequence"/>
</dbReference>
<evidence type="ECO:0000259" key="7">
    <source>
        <dbReference type="Pfam" id="PF10035"/>
    </source>
</evidence>
<evidence type="ECO:0000256" key="4">
    <source>
        <dbReference type="ARBA" id="ARBA00022989"/>
    </source>
</evidence>